<dbReference type="HOGENOM" id="CLU_010194_1_0_9"/>
<dbReference type="SUPFAM" id="SSF51735">
    <property type="entry name" value="NAD(P)-binding Rossmann-fold domains"/>
    <property type="match status" value="1"/>
</dbReference>
<dbReference type="PRINTS" id="PR00081">
    <property type="entry name" value="GDHRDH"/>
</dbReference>
<comment type="similarity">
    <text evidence="1 3">Belongs to the short-chain dehydrogenases/reductases (SDR) family.</text>
</comment>
<dbReference type="CDD" id="cd05233">
    <property type="entry name" value="SDR_c"/>
    <property type="match status" value="1"/>
</dbReference>
<evidence type="ECO:0000256" key="1">
    <source>
        <dbReference type="ARBA" id="ARBA00006484"/>
    </source>
</evidence>
<dbReference type="PRINTS" id="PR00080">
    <property type="entry name" value="SDRFAMILY"/>
</dbReference>
<name>M1MM00_9CLOT</name>
<keyword evidence="5" id="KW-1185">Reference proteome</keyword>
<dbReference type="Gene3D" id="3.40.50.720">
    <property type="entry name" value="NAD(P)-binding Rossmann-like Domain"/>
    <property type="match status" value="1"/>
</dbReference>
<dbReference type="Pfam" id="PF00106">
    <property type="entry name" value="adh_short"/>
    <property type="match status" value="1"/>
</dbReference>
<dbReference type="GO" id="GO:0016491">
    <property type="term" value="F:oxidoreductase activity"/>
    <property type="evidence" value="ECO:0007669"/>
    <property type="project" value="UniProtKB-KW"/>
</dbReference>
<dbReference type="EMBL" id="CP004121">
    <property type="protein sequence ID" value="AGF55781.1"/>
    <property type="molecule type" value="Genomic_DNA"/>
</dbReference>
<evidence type="ECO:0000313" key="4">
    <source>
        <dbReference type="EMBL" id="AGF55781.1"/>
    </source>
</evidence>
<evidence type="ECO:0000313" key="5">
    <source>
        <dbReference type="Proteomes" id="UP000011728"/>
    </source>
</evidence>
<sequence length="246" mass="26500">MNIDLENKVAVITGAGRGIGKSIAISYAQNGAKVCCLSRSQKEIDATASYIKGEDGNAIALACDVSNYTELEEAFKKIYKIYGRIDIVVINAGVDCDKAPVEELSIEAWKKVMDVNFTGAFYTAKAAIPYLKKQGGGKIITIGSGLGHKGRADNSAYSCSKAGLWMLTRVLAQELHKFNISVNELIPGPVVTDMGNDSMKDGSSAFSVDSEWTKKPEDVTNLALFMANQPLIGPTGQSYSLMRRDL</sequence>
<dbReference type="PATRIC" id="fig|931276.5.peg.2009"/>
<dbReference type="GO" id="GO:0008206">
    <property type="term" value="P:bile acid metabolic process"/>
    <property type="evidence" value="ECO:0007669"/>
    <property type="project" value="UniProtKB-ARBA"/>
</dbReference>
<reference evidence="4 5" key="1">
    <citation type="submission" date="2013-02" db="EMBL/GenBank/DDBJ databases">
        <title>Genome sequence of Clostridium saccharoperbutylacetonicum N1-4(HMT).</title>
        <authorList>
            <person name="Poehlein A."/>
            <person name="Daniel R."/>
        </authorList>
    </citation>
    <scope>NUCLEOTIDE SEQUENCE [LARGE SCALE GENOMIC DNA]</scope>
    <source>
        <strain evidence="5">N1-4(HMT)</strain>
    </source>
</reference>
<dbReference type="PANTHER" id="PTHR43669:SF3">
    <property type="entry name" value="ALCOHOL DEHYDROGENASE, PUTATIVE (AFU_ORTHOLOGUE AFUA_3G03445)-RELATED"/>
    <property type="match status" value="1"/>
</dbReference>
<dbReference type="PROSITE" id="PS00061">
    <property type="entry name" value="ADH_SHORT"/>
    <property type="match status" value="1"/>
</dbReference>
<dbReference type="Proteomes" id="UP000011728">
    <property type="component" value="Chromosome"/>
</dbReference>
<dbReference type="PANTHER" id="PTHR43669">
    <property type="entry name" value="5-KETO-D-GLUCONATE 5-REDUCTASE"/>
    <property type="match status" value="1"/>
</dbReference>
<evidence type="ECO:0000256" key="3">
    <source>
        <dbReference type="RuleBase" id="RU000363"/>
    </source>
</evidence>
<protein>
    <submittedName>
        <fullName evidence="4">Short-chain dehydrogenase/reductase SDR</fullName>
    </submittedName>
</protein>
<dbReference type="KEGG" id="csr:Cspa_c20150"/>
<gene>
    <name evidence="4" type="primary">sDR2</name>
    <name evidence="4" type="ORF">Cspa_c20150</name>
</gene>
<dbReference type="AlphaFoldDB" id="M1MM00"/>
<proteinExistence type="inferred from homology"/>
<dbReference type="InterPro" id="IPR002347">
    <property type="entry name" value="SDR_fam"/>
</dbReference>
<dbReference type="FunFam" id="3.40.50.720:FF:000084">
    <property type="entry name" value="Short-chain dehydrogenase reductase"/>
    <property type="match status" value="1"/>
</dbReference>
<accession>M1MM00</accession>
<dbReference type="RefSeq" id="WP_015392102.1">
    <property type="nucleotide sequence ID" value="NC_020291.1"/>
</dbReference>
<keyword evidence="2" id="KW-0560">Oxidoreductase</keyword>
<dbReference type="InterPro" id="IPR020904">
    <property type="entry name" value="Sc_DH/Rdtase_CS"/>
</dbReference>
<dbReference type="eggNOG" id="COG1028">
    <property type="taxonomic scope" value="Bacteria"/>
</dbReference>
<dbReference type="OrthoDB" id="9808814at2"/>
<organism evidence="4 5">
    <name type="scientific">Clostridium saccharoperbutylacetonicum N1-4(HMT)</name>
    <dbReference type="NCBI Taxonomy" id="931276"/>
    <lineage>
        <taxon>Bacteria</taxon>
        <taxon>Bacillati</taxon>
        <taxon>Bacillota</taxon>
        <taxon>Clostridia</taxon>
        <taxon>Eubacteriales</taxon>
        <taxon>Clostridiaceae</taxon>
        <taxon>Clostridium</taxon>
    </lineage>
</organism>
<dbReference type="InterPro" id="IPR036291">
    <property type="entry name" value="NAD(P)-bd_dom_sf"/>
</dbReference>
<evidence type="ECO:0000256" key="2">
    <source>
        <dbReference type="ARBA" id="ARBA00023002"/>
    </source>
</evidence>